<evidence type="ECO:0000259" key="1">
    <source>
        <dbReference type="Pfam" id="PF09537"/>
    </source>
</evidence>
<accession>A0ABR8Z8E2</accession>
<dbReference type="EMBL" id="JACYFS010000001">
    <property type="protein sequence ID" value="MBD8081507.1"/>
    <property type="molecule type" value="Genomic_DNA"/>
</dbReference>
<gene>
    <name evidence="2" type="ORF">IC610_03605</name>
</gene>
<proteinExistence type="predicted"/>
<keyword evidence="3" id="KW-1185">Reference proteome</keyword>
<dbReference type="InterPro" id="IPR011971">
    <property type="entry name" value="CHP02284"/>
</dbReference>
<evidence type="ECO:0000313" key="2">
    <source>
        <dbReference type="EMBL" id="MBD8081507.1"/>
    </source>
</evidence>
<feature type="domain" description="DUF2383" evidence="1">
    <location>
        <begin position="8"/>
        <end position="118"/>
    </location>
</feature>
<name>A0ABR8Z8E2_9FLAO</name>
<evidence type="ECO:0000313" key="3">
    <source>
        <dbReference type="Proteomes" id="UP000637299"/>
    </source>
</evidence>
<dbReference type="Proteomes" id="UP000637299">
    <property type="component" value="Unassembled WGS sequence"/>
</dbReference>
<protein>
    <submittedName>
        <fullName evidence="2">PA2169 family four-helix-bundle protein</fullName>
    </submittedName>
</protein>
<dbReference type="NCBIfam" id="TIGR02284">
    <property type="entry name" value="PA2169 family four-helix-bundle protein"/>
    <property type="match status" value="1"/>
</dbReference>
<organism evidence="2 3">
    <name type="scientific">Chryseobacterium caseinilyticum</name>
    <dbReference type="NCBI Taxonomy" id="2771428"/>
    <lineage>
        <taxon>Bacteria</taxon>
        <taxon>Pseudomonadati</taxon>
        <taxon>Bacteroidota</taxon>
        <taxon>Flavobacteriia</taxon>
        <taxon>Flavobacteriales</taxon>
        <taxon>Weeksellaceae</taxon>
        <taxon>Chryseobacterium group</taxon>
        <taxon>Chryseobacterium</taxon>
    </lineage>
</organism>
<sequence>METNETQAILKDLIQITNDRISAFGKVEGQIWESYPDIKSEYDKMISHTKVMKNELINILRENDSEINDESSSVRGNIHSTWIDIKSAFNIDSVNSTLESVISEEDAACKAYEKALEEDGYSSETRSVLEDHLYHLKQSHKQFTEILEYRKNKD</sequence>
<dbReference type="RefSeq" id="WP_191735282.1">
    <property type="nucleotide sequence ID" value="NZ_JACYFS010000001.1"/>
</dbReference>
<dbReference type="Pfam" id="PF09537">
    <property type="entry name" value="DUF2383"/>
    <property type="match status" value="1"/>
</dbReference>
<dbReference type="InterPro" id="IPR012347">
    <property type="entry name" value="Ferritin-like"/>
</dbReference>
<dbReference type="InterPro" id="IPR019052">
    <property type="entry name" value="DUF2383"/>
</dbReference>
<dbReference type="Gene3D" id="1.20.1260.10">
    <property type="match status" value="1"/>
</dbReference>
<comment type="caution">
    <text evidence="2">The sequence shown here is derived from an EMBL/GenBank/DDBJ whole genome shotgun (WGS) entry which is preliminary data.</text>
</comment>
<reference evidence="2 3" key="1">
    <citation type="submission" date="2020-09" db="EMBL/GenBank/DDBJ databases">
        <title>Genome seq and assembly of Chryseobacterium sp.</title>
        <authorList>
            <person name="Chhetri G."/>
        </authorList>
    </citation>
    <scope>NUCLEOTIDE SEQUENCE [LARGE SCALE GENOMIC DNA]</scope>
    <source>
        <strain evidence="2 3">GCR10</strain>
    </source>
</reference>